<sequence>MLKSVRNSIIFHWKFVLSKTMLYFCKSFQRKQYSDNRRNYYNFENWHSTPHLIYI</sequence>
<dbReference type="EMBL" id="AWUY01000229">
    <property type="protein sequence ID" value="ERJ72935.1"/>
    <property type="molecule type" value="Genomic_DNA"/>
</dbReference>
<accession>A0ABP2Y4V7</accession>
<proteinExistence type="predicted"/>
<reference evidence="1 2" key="1">
    <citation type="submission" date="2013-06" db="EMBL/GenBank/DDBJ databases">
        <authorList>
            <person name="Weinstock G."/>
            <person name="Sodergren E."/>
            <person name="Lobos E.A."/>
            <person name="Fulton L."/>
            <person name="Fulton R."/>
            <person name="Courtney L."/>
            <person name="Fronick C."/>
            <person name="O'Laughlin M."/>
            <person name="Godfrey J."/>
            <person name="Wilson R.M."/>
            <person name="Miner T."/>
            <person name="Farmer C."/>
            <person name="Delehaunty K."/>
            <person name="Cordes M."/>
            <person name="Minx P."/>
            <person name="Tomlinson C."/>
            <person name="Chen J."/>
            <person name="Wollam A."/>
            <person name="Pepin K.H."/>
            <person name="Bhonagiri V."/>
            <person name="Zhang X."/>
            <person name="Warren W."/>
            <person name="Mitreva M."/>
            <person name="Mardis E.R."/>
            <person name="Wilson R.K."/>
        </authorList>
    </citation>
    <scope>NUCLEOTIDE SEQUENCE [LARGE SCALE GENOMIC DNA]</scope>
    <source>
        <strain evidence="1 2">ATCC 29426</strain>
    </source>
</reference>
<protein>
    <submittedName>
        <fullName evidence="1">Uncharacterized protein</fullName>
    </submittedName>
</protein>
<dbReference type="Proteomes" id="UP000016660">
    <property type="component" value="Unassembled WGS sequence"/>
</dbReference>
<gene>
    <name evidence="1" type="ORF">HMPREF0653_02278</name>
</gene>
<comment type="caution">
    <text evidence="1">The sequence shown here is derived from an EMBL/GenBank/DDBJ whole genome shotgun (WGS) entry which is preliminary data.</text>
</comment>
<keyword evidence="2" id="KW-1185">Reference proteome</keyword>
<organism evidence="1 2">
    <name type="scientific">Prevotella disiens JCM 6334 = ATCC 29426</name>
    <dbReference type="NCBI Taxonomy" id="1235811"/>
    <lineage>
        <taxon>Bacteria</taxon>
        <taxon>Pseudomonadati</taxon>
        <taxon>Bacteroidota</taxon>
        <taxon>Bacteroidia</taxon>
        <taxon>Bacteroidales</taxon>
        <taxon>Prevotellaceae</taxon>
        <taxon>Prevotella</taxon>
    </lineage>
</organism>
<evidence type="ECO:0000313" key="2">
    <source>
        <dbReference type="Proteomes" id="UP000016660"/>
    </source>
</evidence>
<evidence type="ECO:0000313" key="1">
    <source>
        <dbReference type="EMBL" id="ERJ72935.1"/>
    </source>
</evidence>
<name>A0ABP2Y4V7_9BACT</name>